<keyword evidence="7" id="KW-0812">Transmembrane</keyword>
<accession>A0A9P4K5A7</accession>
<keyword evidence="14" id="KW-1185">Reference proteome</keyword>
<evidence type="ECO:0000259" key="12">
    <source>
        <dbReference type="Pfam" id="PF02434"/>
    </source>
</evidence>
<dbReference type="InterPro" id="IPR026050">
    <property type="entry name" value="C1GALT1/C1GALT1_chp1"/>
</dbReference>
<comment type="caution">
    <text evidence="13">The sequence shown here is derived from an EMBL/GenBank/DDBJ whole genome shotgun (WGS) entry which is preliminary data.</text>
</comment>
<name>A0A9P4K5A7_9PLEO</name>
<evidence type="ECO:0000313" key="13">
    <source>
        <dbReference type="EMBL" id="KAF2260395.1"/>
    </source>
</evidence>
<organism evidence="13 14">
    <name type="scientific">Lojkania enalia</name>
    <dbReference type="NCBI Taxonomy" id="147567"/>
    <lineage>
        <taxon>Eukaryota</taxon>
        <taxon>Fungi</taxon>
        <taxon>Dikarya</taxon>
        <taxon>Ascomycota</taxon>
        <taxon>Pezizomycotina</taxon>
        <taxon>Dothideomycetes</taxon>
        <taxon>Pleosporomycetidae</taxon>
        <taxon>Pleosporales</taxon>
        <taxon>Pleosporales incertae sedis</taxon>
        <taxon>Lojkania</taxon>
    </lineage>
</organism>
<keyword evidence="11" id="KW-0472">Membrane</keyword>
<evidence type="ECO:0000313" key="14">
    <source>
        <dbReference type="Proteomes" id="UP000800093"/>
    </source>
</evidence>
<dbReference type="EMBL" id="ML986681">
    <property type="protein sequence ID" value="KAF2260395.1"/>
    <property type="molecule type" value="Genomic_DNA"/>
</dbReference>
<protein>
    <recommendedName>
        <fullName evidence="4">N-acetylgalactosaminide beta-1,3-galactosyltransferase</fullName>
        <ecNumber evidence="4">2.4.1.122</ecNumber>
    </recommendedName>
</protein>
<keyword evidence="9" id="KW-0735">Signal-anchor</keyword>
<comment type="similarity">
    <text evidence="3">Belongs to the glycosyltransferase 31 family. Beta3-Gal-T subfamily.</text>
</comment>
<sequence>MALRSTPQAKWYIFIEADTYLLWPNLVAYLSHLDTSKNYYIGKHMYIGDILFAHGGSGFVLSESATRNAFPHFQGDSVESLDFGMEKVGGGHGAMRRLLGVICGSRGAGAIVTYSDVFKGIVLQKLREKILDWDNLFLGNEYSVAALGKMTEQERHGLSDLEKKAAEGFEDCRRACEGKWEWYPGTLPCVEYNVAASKCVEGAERATGNGRLASGWIIDRVKQYMEDMDHSCLVGQAQWVK</sequence>
<evidence type="ECO:0000256" key="5">
    <source>
        <dbReference type="ARBA" id="ARBA00022676"/>
    </source>
</evidence>
<dbReference type="PANTHER" id="PTHR23033:SF47">
    <property type="entry name" value="APPLE DOMAIN-CONTAINING PROTEIN-RELATED"/>
    <property type="match status" value="1"/>
</dbReference>
<dbReference type="PANTHER" id="PTHR23033">
    <property type="entry name" value="BETA1,3-GALACTOSYLTRANSFERASE"/>
    <property type="match status" value="1"/>
</dbReference>
<evidence type="ECO:0000256" key="9">
    <source>
        <dbReference type="ARBA" id="ARBA00022968"/>
    </source>
</evidence>
<dbReference type="GO" id="GO:0000166">
    <property type="term" value="F:nucleotide binding"/>
    <property type="evidence" value="ECO:0007669"/>
    <property type="project" value="UniProtKB-KW"/>
</dbReference>
<dbReference type="OrthoDB" id="414175at2759"/>
<comment type="pathway">
    <text evidence="2">Protein modification; protein glycosylation.</text>
</comment>
<evidence type="ECO:0000256" key="6">
    <source>
        <dbReference type="ARBA" id="ARBA00022679"/>
    </source>
</evidence>
<keyword evidence="5" id="KW-0328">Glycosyltransferase</keyword>
<dbReference type="GO" id="GO:0016020">
    <property type="term" value="C:membrane"/>
    <property type="evidence" value="ECO:0007669"/>
    <property type="project" value="UniProtKB-SubCell"/>
</dbReference>
<dbReference type="Gene3D" id="3.90.550.50">
    <property type="match status" value="1"/>
</dbReference>
<reference evidence="14" key="1">
    <citation type="journal article" date="2020" name="Stud. Mycol.">
        <title>101 Dothideomycetes genomes: A test case for predicting lifestyles and emergence of pathogens.</title>
        <authorList>
            <person name="Haridas S."/>
            <person name="Albert R."/>
            <person name="Binder M."/>
            <person name="Bloem J."/>
            <person name="LaButti K."/>
            <person name="Salamov A."/>
            <person name="Andreopoulos B."/>
            <person name="Baker S."/>
            <person name="Barry K."/>
            <person name="Bills G."/>
            <person name="Bluhm B."/>
            <person name="Cannon C."/>
            <person name="Castanera R."/>
            <person name="Culley D."/>
            <person name="Daum C."/>
            <person name="Ezra D."/>
            <person name="Gonzalez J."/>
            <person name="Henrissat B."/>
            <person name="Kuo A."/>
            <person name="Liang C."/>
            <person name="Lipzen A."/>
            <person name="Lutzoni F."/>
            <person name="Magnuson J."/>
            <person name="Mondo S."/>
            <person name="Nolan M."/>
            <person name="Ohm R."/>
            <person name="Pangilinan J."/>
            <person name="Park H.-J."/>
            <person name="Ramirez L."/>
            <person name="Alfaro M."/>
            <person name="Sun H."/>
            <person name="Tritt A."/>
            <person name="Yoshinaga Y."/>
            <person name="Zwiers L.-H."/>
            <person name="Turgeon B."/>
            <person name="Goodwin S."/>
            <person name="Spatafora J."/>
            <person name="Crous P."/>
            <person name="Grigoriev I."/>
        </authorList>
    </citation>
    <scope>NUCLEOTIDE SEQUENCE [LARGE SCALE GENOMIC DNA]</scope>
    <source>
        <strain evidence="14">CBS 304.66</strain>
    </source>
</reference>
<evidence type="ECO:0000256" key="3">
    <source>
        <dbReference type="ARBA" id="ARBA00006462"/>
    </source>
</evidence>
<keyword evidence="10" id="KW-1133">Transmembrane helix</keyword>
<gene>
    <name evidence="13" type="ORF">CC78DRAFT_584814</name>
</gene>
<dbReference type="InterPro" id="IPR003378">
    <property type="entry name" value="Fringe-like_glycosylTrfase"/>
</dbReference>
<evidence type="ECO:0000256" key="2">
    <source>
        <dbReference type="ARBA" id="ARBA00004922"/>
    </source>
</evidence>
<proteinExistence type="inferred from homology"/>
<evidence type="ECO:0000256" key="4">
    <source>
        <dbReference type="ARBA" id="ARBA00012557"/>
    </source>
</evidence>
<dbReference type="AlphaFoldDB" id="A0A9P4K5A7"/>
<feature type="domain" description="Fringe-like glycosyltransferase" evidence="12">
    <location>
        <begin position="8"/>
        <end position="77"/>
    </location>
</feature>
<evidence type="ECO:0000256" key="11">
    <source>
        <dbReference type="ARBA" id="ARBA00023136"/>
    </source>
</evidence>
<evidence type="ECO:0000256" key="8">
    <source>
        <dbReference type="ARBA" id="ARBA00022741"/>
    </source>
</evidence>
<dbReference type="Proteomes" id="UP000800093">
    <property type="component" value="Unassembled WGS sequence"/>
</dbReference>
<evidence type="ECO:0000256" key="7">
    <source>
        <dbReference type="ARBA" id="ARBA00022692"/>
    </source>
</evidence>
<dbReference type="EC" id="2.4.1.122" evidence="4"/>
<comment type="subcellular location">
    <subcellularLocation>
        <location evidence="1">Membrane</location>
        <topology evidence="1">Single-pass type II membrane protein</topology>
    </subcellularLocation>
</comment>
<keyword evidence="8" id="KW-0547">Nucleotide-binding</keyword>
<evidence type="ECO:0000256" key="10">
    <source>
        <dbReference type="ARBA" id="ARBA00022989"/>
    </source>
</evidence>
<dbReference type="Pfam" id="PF02434">
    <property type="entry name" value="Fringe"/>
    <property type="match status" value="1"/>
</dbReference>
<dbReference type="GO" id="GO:0016263">
    <property type="term" value="F:glycoprotein-N-acetylgalactosamine 3-beta-galactosyltransferase activity"/>
    <property type="evidence" value="ECO:0007669"/>
    <property type="project" value="UniProtKB-EC"/>
</dbReference>
<evidence type="ECO:0000256" key="1">
    <source>
        <dbReference type="ARBA" id="ARBA00004606"/>
    </source>
</evidence>
<keyword evidence="6" id="KW-0808">Transferase</keyword>